<protein>
    <recommendedName>
        <fullName evidence="5">TrbL/VirB6 plasmid conjugal transfer protein</fullName>
    </recommendedName>
</protein>
<keyword evidence="2" id="KW-1133">Transmembrane helix</keyword>
<evidence type="ECO:0000313" key="3">
    <source>
        <dbReference type="EMBL" id="QOK24181.1"/>
    </source>
</evidence>
<feature type="compositionally biased region" description="Pro residues" evidence="1">
    <location>
        <begin position="436"/>
        <end position="453"/>
    </location>
</feature>
<dbReference type="AlphaFoldDB" id="A0A7L9J3I4"/>
<dbReference type="EMBL" id="CP062789">
    <property type="protein sequence ID" value="QOK24181.1"/>
    <property type="molecule type" value="Genomic_DNA"/>
</dbReference>
<feature type="region of interest" description="Disordered" evidence="1">
    <location>
        <begin position="389"/>
        <end position="476"/>
    </location>
</feature>
<dbReference type="RefSeq" id="WP_192912011.1">
    <property type="nucleotide sequence ID" value="NZ_CP062789.1"/>
</dbReference>
<name>A0A7L9J3I4_9MICO</name>
<gene>
    <name evidence="3" type="ORF">IGS73_07430</name>
</gene>
<evidence type="ECO:0000256" key="2">
    <source>
        <dbReference type="SAM" id="Phobius"/>
    </source>
</evidence>
<feature type="transmembrane region" description="Helical" evidence="2">
    <location>
        <begin position="188"/>
        <end position="206"/>
    </location>
</feature>
<keyword evidence="2" id="KW-0812">Transmembrane</keyword>
<feature type="transmembrane region" description="Helical" evidence="2">
    <location>
        <begin position="25"/>
        <end position="48"/>
    </location>
</feature>
<accession>A0A7L9J3I4</accession>
<evidence type="ECO:0000256" key="1">
    <source>
        <dbReference type="SAM" id="MobiDB-lite"/>
    </source>
</evidence>
<feature type="region of interest" description="Disordered" evidence="1">
    <location>
        <begin position="311"/>
        <end position="347"/>
    </location>
</feature>
<proteinExistence type="predicted"/>
<dbReference type="Proteomes" id="UP000593998">
    <property type="component" value="Chromosome"/>
</dbReference>
<feature type="transmembrane region" description="Helical" evidence="2">
    <location>
        <begin position="162"/>
        <end position="182"/>
    </location>
</feature>
<organism evidence="3 4">
    <name type="scientific">Janibacter indicus</name>
    <dbReference type="NCBI Taxonomy" id="857417"/>
    <lineage>
        <taxon>Bacteria</taxon>
        <taxon>Bacillati</taxon>
        <taxon>Actinomycetota</taxon>
        <taxon>Actinomycetes</taxon>
        <taxon>Micrococcales</taxon>
        <taxon>Intrasporangiaceae</taxon>
        <taxon>Janibacter</taxon>
    </lineage>
</organism>
<feature type="compositionally biased region" description="Polar residues" evidence="1">
    <location>
        <begin position="329"/>
        <end position="338"/>
    </location>
</feature>
<reference evidence="3 4" key="1">
    <citation type="submission" date="2020-10" db="EMBL/GenBank/DDBJ databases">
        <title>Janibacter indicus TT2 genome sequence.</title>
        <authorList>
            <person name="Lee K."/>
            <person name="Ganzorig M."/>
        </authorList>
    </citation>
    <scope>NUCLEOTIDE SEQUENCE [LARGE SCALE GENOMIC DNA]</scope>
    <source>
        <strain evidence="3 4">TT2</strain>
    </source>
</reference>
<feature type="transmembrane region" description="Helical" evidence="2">
    <location>
        <begin position="218"/>
        <end position="241"/>
    </location>
</feature>
<feature type="transmembrane region" description="Helical" evidence="2">
    <location>
        <begin position="107"/>
        <end position="128"/>
    </location>
</feature>
<keyword evidence="2" id="KW-0472">Membrane</keyword>
<feature type="compositionally biased region" description="Low complexity" evidence="1">
    <location>
        <begin position="314"/>
        <end position="323"/>
    </location>
</feature>
<sequence>MVLLPLPPNPFDYLGTAAGKVAADAWTAACLGVFNAGMWLLKVALTIVDFFTTPDISEAGPGREIYQTTFWLAVTLMLILTMAQLGISAFRRDGKNFAQVLIGTGQFLMIWVGWIAYGVTVIAACGGLTKALMHRLLHIEKWAQFEPLGTQLSPKDVTDGTIATVLAILGLMMVLAAIGHILVMLTRAGALIILAATTPISAAGLSTEFGRSWFWKSFRWFHAAALTPVLMVLVLGIGVQLTAGAATGLEDGLQSSIGTAIPGVLLILMACFCPLALFKLLAFVDPGTTSGAAMRAGMAAQGGISGLMGGSQSGGTTSAASAGDGQGRSQGESSAEDTTSGRFSGSSGGGFMGKLGALGAVGQAAATGLNFADNLANRATTIGADLSNQMGVGHNQYVPDFSSPRRGGGSSKEDGNPAVNGSGPDADQGQGGSQTPPSPPMPPTPTPPAPSMPSAPTTGGSGGAAAAGGATPPPVV</sequence>
<feature type="transmembrane region" description="Helical" evidence="2">
    <location>
        <begin position="69"/>
        <end position="87"/>
    </location>
</feature>
<evidence type="ECO:0008006" key="5">
    <source>
        <dbReference type="Google" id="ProtNLM"/>
    </source>
</evidence>
<evidence type="ECO:0000313" key="4">
    <source>
        <dbReference type="Proteomes" id="UP000593998"/>
    </source>
</evidence>
<feature type="transmembrane region" description="Helical" evidence="2">
    <location>
        <begin position="261"/>
        <end position="284"/>
    </location>
</feature>